<dbReference type="PANTHER" id="PTHR43080:SF2">
    <property type="entry name" value="CBS DOMAIN-CONTAINING PROTEIN"/>
    <property type="match status" value="1"/>
</dbReference>
<dbReference type="PROSITE" id="PS51371">
    <property type="entry name" value="CBS"/>
    <property type="match status" value="2"/>
</dbReference>
<keyword evidence="5" id="KW-1185">Reference proteome</keyword>
<dbReference type="RefSeq" id="WP_088518899.1">
    <property type="nucleotide sequence ID" value="NZ_FYDG01000001.1"/>
</dbReference>
<proteinExistence type="predicted"/>
<evidence type="ECO:0000313" key="4">
    <source>
        <dbReference type="EMBL" id="SNB54893.1"/>
    </source>
</evidence>
<evidence type="ECO:0000313" key="5">
    <source>
        <dbReference type="Proteomes" id="UP000198418"/>
    </source>
</evidence>
<dbReference type="SMART" id="SM00116">
    <property type="entry name" value="CBS"/>
    <property type="match status" value="2"/>
</dbReference>
<gene>
    <name evidence="4" type="ORF">SAMN06265338_101422</name>
</gene>
<dbReference type="Pfam" id="PF00571">
    <property type="entry name" value="CBS"/>
    <property type="match status" value="2"/>
</dbReference>
<dbReference type="InterPro" id="IPR000644">
    <property type="entry name" value="CBS_dom"/>
</dbReference>
<dbReference type="SUPFAM" id="SSF54631">
    <property type="entry name" value="CBS-domain pair"/>
    <property type="match status" value="1"/>
</dbReference>
<evidence type="ECO:0000259" key="3">
    <source>
        <dbReference type="PROSITE" id="PS51371"/>
    </source>
</evidence>
<organism evidence="4 5">
    <name type="scientific">Rhodoblastus acidophilus</name>
    <name type="common">Rhodopseudomonas acidophila</name>
    <dbReference type="NCBI Taxonomy" id="1074"/>
    <lineage>
        <taxon>Bacteria</taxon>
        <taxon>Pseudomonadati</taxon>
        <taxon>Pseudomonadota</taxon>
        <taxon>Alphaproteobacteria</taxon>
        <taxon>Hyphomicrobiales</taxon>
        <taxon>Rhodoblastaceae</taxon>
        <taxon>Rhodoblastus</taxon>
    </lineage>
</organism>
<dbReference type="CDD" id="cd04623">
    <property type="entry name" value="CBS_pair_bac_euk"/>
    <property type="match status" value="1"/>
</dbReference>
<protein>
    <submittedName>
        <fullName evidence="4">CBS domain-containing protein</fullName>
    </submittedName>
</protein>
<accession>A0A212Q6C2</accession>
<reference evidence="5" key="1">
    <citation type="submission" date="2017-06" db="EMBL/GenBank/DDBJ databases">
        <authorList>
            <person name="Varghese N."/>
            <person name="Submissions S."/>
        </authorList>
    </citation>
    <scope>NUCLEOTIDE SEQUENCE [LARGE SCALE GENOMIC DNA]</scope>
    <source>
        <strain evidence="5">DSM 137</strain>
    </source>
</reference>
<dbReference type="Gene3D" id="3.10.580.10">
    <property type="entry name" value="CBS-domain"/>
    <property type="match status" value="1"/>
</dbReference>
<dbReference type="InterPro" id="IPR044725">
    <property type="entry name" value="CBSX3_CBS_dom"/>
</dbReference>
<dbReference type="AlphaFoldDB" id="A0A212Q6C2"/>
<dbReference type="EMBL" id="FYDG01000001">
    <property type="protein sequence ID" value="SNB54893.1"/>
    <property type="molecule type" value="Genomic_DNA"/>
</dbReference>
<keyword evidence="1 2" id="KW-0129">CBS domain</keyword>
<dbReference type="InterPro" id="IPR051257">
    <property type="entry name" value="Diverse_CBS-Domain"/>
</dbReference>
<evidence type="ECO:0000256" key="1">
    <source>
        <dbReference type="ARBA" id="ARBA00023122"/>
    </source>
</evidence>
<feature type="domain" description="CBS" evidence="3">
    <location>
        <begin position="75"/>
        <end position="130"/>
    </location>
</feature>
<dbReference type="InterPro" id="IPR046342">
    <property type="entry name" value="CBS_dom_sf"/>
</dbReference>
<dbReference type="Proteomes" id="UP000198418">
    <property type="component" value="Unassembled WGS sequence"/>
</dbReference>
<evidence type="ECO:0000256" key="2">
    <source>
        <dbReference type="PROSITE-ProRule" id="PRU00703"/>
    </source>
</evidence>
<feature type="domain" description="CBS" evidence="3">
    <location>
        <begin position="10"/>
        <end position="65"/>
    </location>
</feature>
<name>A0A212Q6C2_RHOAC</name>
<dbReference type="OrthoDB" id="9807125at2"/>
<sequence>MSVAQILAAKGPDVVTISPHHTLQEASAVLAERGIGAVIVSDGGDVLGIISERDIVREIGRAGESVLRDPVSAHMTSKIVTTEPGEAVDQVMEMMTRGRFRHLPVMDNRRLVGVVSIGDVVKYRLESMQSEFNAIRDYIATA</sequence>
<dbReference type="PANTHER" id="PTHR43080">
    <property type="entry name" value="CBS DOMAIN-CONTAINING PROTEIN CBSX3, MITOCHONDRIAL"/>
    <property type="match status" value="1"/>
</dbReference>